<evidence type="ECO:0000313" key="1">
    <source>
        <dbReference type="EnsemblPlants" id="OPUNC03G31940.1"/>
    </source>
</evidence>
<dbReference type="Gramene" id="OPUNC03G31940.1">
    <property type="protein sequence ID" value="OPUNC03G31940.1"/>
    <property type="gene ID" value="OPUNC03G31940"/>
</dbReference>
<keyword evidence="2" id="KW-1185">Reference proteome</keyword>
<name>A0A0E0KJ96_ORYPU</name>
<accession>A0A0E0KJ96</accession>
<sequence length="113" mass="12115">MYLLPWEGEGALEIRLFFIVQSSFADVERTKSRAREERAGVAVGRHRLQVHACSRYSAVLVGAARDSTSSPIPPTSTGNPSLARCNDINASCRPVGGSKKNGVNVIISCARGN</sequence>
<protein>
    <submittedName>
        <fullName evidence="1">Uncharacterized protein</fullName>
    </submittedName>
</protein>
<organism evidence="1">
    <name type="scientific">Oryza punctata</name>
    <name type="common">Red rice</name>
    <dbReference type="NCBI Taxonomy" id="4537"/>
    <lineage>
        <taxon>Eukaryota</taxon>
        <taxon>Viridiplantae</taxon>
        <taxon>Streptophyta</taxon>
        <taxon>Embryophyta</taxon>
        <taxon>Tracheophyta</taxon>
        <taxon>Spermatophyta</taxon>
        <taxon>Magnoliopsida</taxon>
        <taxon>Liliopsida</taxon>
        <taxon>Poales</taxon>
        <taxon>Poaceae</taxon>
        <taxon>BOP clade</taxon>
        <taxon>Oryzoideae</taxon>
        <taxon>Oryzeae</taxon>
        <taxon>Oryzinae</taxon>
        <taxon>Oryza</taxon>
    </lineage>
</organism>
<evidence type="ECO:0000313" key="2">
    <source>
        <dbReference type="Proteomes" id="UP000026962"/>
    </source>
</evidence>
<reference evidence="1" key="2">
    <citation type="submission" date="2018-05" db="EMBL/GenBank/DDBJ databases">
        <title>OpunRS2 (Oryza punctata Reference Sequence Version 2).</title>
        <authorList>
            <person name="Zhang J."/>
            <person name="Kudrna D."/>
            <person name="Lee S."/>
            <person name="Talag J."/>
            <person name="Welchert J."/>
            <person name="Wing R.A."/>
        </authorList>
    </citation>
    <scope>NUCLEOTIDE SEQUENCE [LARGE SCALE GENOMIC DNA]</scope>
</reference>
<dbReference type="Proteomes" id="UP000026962">
    <property type="component" value="Chromosome 3"/>
</dbReference>
<proteinExistence type="predicted"/>
<reference evidence="1" key="1">
    <citation type="submission" date="2015-04" db="UniProtKB">
        <authorList>
            <consortium name="EnsemblPlants"/>
        </authorList>
    </citation>
    <scope>IDENTIFICATION</scope>
</reference>
<dbReference type="AlphaFoldDB" id="A0A0E0KJ96"/>
<dbReference type="EnsemblPlants" id="OPUNC03G31940.1">
    <property type="protein sequence ID" value="OPUNC03G31940.1"/>
    <property type="gene ID" value="OPUNC03G31940"/>
</dbReference>
<dbReference type="HOGENOM" id="CLU_2214236_0_0_1"/>